<keyword evidence="3" id="KW-0865">Zymogen</keyword>
<keyword evidence="2" id="KW-0378">Hydrolase</keyword>
<sequence length="259" mass="26968">MRLTDMADELYTAAADLPGGVRAATAKRGGVTVTRVEIAREGLEKPRGRYVTLEVPSVSVLDERDAEVIEQAADELRALLPPEGPVLVLGVGNRRVTADALGPRTVQKIFVTMGAGCPPVKGIRPVAAVAPGVSASTGLSLQQLAGALVREVRPTALICVDSLCSSEPQRLGRTLQFSDTGLCPAQPGSSKHLDAARLGLPVIAAGIPTLMMAQEGKDLVVTPRELDSVIAHGAALLGAAINRALQPRLSIAQLCWLVG</sequence>
<dbReference type="OrthoDB" id="9777293at2"/>
<name>A0A329U1C1_9FIRM</name>
<comment type="caution">
    <text evidence="4">The sequence shown here is derived from an EMBL/GenBank/DDBJ whole genome shotgun (WGS) entry which is preliminary data.</text>
</comment>
<dbReference type="InterPro" id="IPR005080">
    <property type="entry name" value="Peptidase_A25"/>
</dbReference>
<keyword evidence="1" id="KW-0645">Protease</keyword>
<dbReference type="SUPFAM" id="SSF53163">
    <property type="entry name" value="HybD-like"/>
    <property type="match status" value="1"/>
</dbReference>
<evidence type="ECO:0000313" key="4">
    <source>
        <dbReference type="EMBL" id="RAW55060.1"/>
    </source>
</evidence>
<evidence type="ECO:0000313" key="5">
    <source>
        <dbReference type="Proteomes" id="UP000251144"/>
    </source>
</evidence>
<dbReference type="GO" id="GO:0008233">
    <property type="term" value="F:peptidase activity"/>
    <property type="evidence" value="ECO:0007669"/>
    <property type="project" value="UniProtKB-KW"/>
</dbReference>
<gene>
    <name evidence="4" type="ORF">C4N26_03620</name>
</gene>
<dbReference type="EMBL" id="PRLB01000002">
    <property type="protein sequence ID" value="RAW55060.1"/>
    <property type="molecule type" value="Genomic_DNA"/>
</dbReference>
<accession>A0A329U1C1</accession>
<dbReference type="Pfam" id="PF03418">
    <property type="entry name" value="Peptidase_A25"/>
    <property type="match status" value="1"/>
</dbReference>
<evidence type="ECO:0000256" key="1">
    <source>
        <dbReference type="ARBA" id="ARBA00022670"/>
    </source>
</evidence>
<dbReference type="InterPro" id="IPR023430">
    <property type="entry name" value="Pept_HybD-like_dom_sf"/>
</dbReference>
<dbReference type="GO" id="GO:0009847">
    <property type="term" value="P:spore germination"/>
    <property type="evidence" value="ECO:0007669"/>
    <property type="project" value="InterPro"/>
</dbReference>
<dbReference type="AlphaFoldDB" id="A0A329U1C1"/>
<evidence type="ECO:0000256" key="3">
    <source>
        <dbReference type="ARBA" id="ARBA00023145"/>
    </source>
</evidence>
<organism evidence="4 5">
    <name type="scientific">Faecalibacterium prausnitzii</name>
    <dbReference type="NCBI Taxonomy" id="853"/>
    <lineage>
        <taxon>Bacteria</taxon>
        <taxon>Bacillati</taxon>
        <taxon>Bacillota</taxon>
        <taxon>Clostridia</taxon>
        <taxon>Eubacteriales</taxon>
        <taxon>Oscillospiraceae</taxon>
        <taxon>Faecalibacterium</taxon>
    </lineage>
</organism>
<dbReference type="GO" id="GO:0006508">
    <property type="term" value="P:proteolysis"/>
    <property type="evidence" value="ECO:0007669"/>
    <property type="project" value="UniProtKB-KW"/>
</dbReference>
<reference evidence="4 5" key="1">
    <citation type="submission" date="2018-02" db="EMBL/GenBank/DDBJ databases">
        <title>Complete genome sequencing of Faecalibacterium prausnitzii strains isolated from the human gut.</title>
        <authorList>
            <person name="Fitzgerald B.C."/>
            <person name="Shkoporov A.N."/>
            <person name="Ross P.R."/>
            <person name="Hill C."/>
        </authorList>
    </citation>
    <scope>NUCLEOTIDE SEQUENCE [LARGE SCALE GENOMIC DNA]</scope>
    <source>
        <strain evidence="4 5">APC942/32-1</strain>
    </source>
</reference>
<evidence type="ECO:0000256" key="2">
    <source>
        <dbReference type="ARBA" id="ARBA00022801"/>
    </source>
</evidence>
<proteinExistence type="predicted"/>
<dbReference type="Gene3D" id="3.40.50.1450">
    <property type="entry name" value="HybD-like"/>
    <property type="match status" value="1"/>
</dbReference>
<dbReference type="RefSeq" id="WP_158400363.1">
    <property type="nucleotide sequence ID" value="NZ_PRLB01000002.1"/>
</dbReference>
<dbReference type="Proteomes" id="UP000251144">
    <property type="component" value="Unassembled WGS sequence"/>
</dbReference>
<dbReference type="NCBIfam" id="TIGR01441">
    <property type="entry name" value="GPR"/>
    <property type="match status" value="1"/>
</dbReference>
<protein>
    <submittedName>
        <fullName evidence="4">GPR endopeptidase</fullName>
    </submittedName>
</protein>